<comment type="caution">
    <text evidence="7">The sequence shown here is derived from an EMBL/GenBank/DDBJ whole genome shotgun (WGS) entry which is preliminary data.</text>
</comment>
<dbReference type="Gene3D" id="1.10.357.10">
    <property type="entry name" value="Tetracycline Repressor, domain 2"/>
    <property type="match status" value="1"/>
</dbReference>
<dbReference type="PROSITE" id="PS50977">
    <property type="entry name" value="HTH_TETR_2"/>
    <property type="match status" value="1"/>
</dbReference>
<dbReference type="SUPFAM" id="SSF46689">
    <property type="entry name" value="Homeodomain-like"/>
    <property type="match status" value="1"/>
</dbReference>
<keyword evidence="3" id="KW-0804">Transcription</keyword>
<evidence type="ECO:0000256" key="1">
    <source>
        <dbReference type="ARBA" id="ARBA00023015"/>
    </source>
</evidence>
<keyword evidence="2 4" id="KW-0238">DNA-binding</keyword>
<feature type="compositionally biased region" description="Polar residues" evidence="5">
    <location>
        <begin position="1"/>
        <end position="14"/>
    </location>
</feature>
<dbReference type="InterPro" id="IPR050109">
    <property type="entry name" value="HTH-type_TetR-like_transc_reg"/>
</dbReference>
<evidence type="ECO:0000313" key="8">
    <source>
        <dbReference type="Proteomes" id="UP000659223"/>
    </source>
</evidence>
<dbReference type="Proteomes" id="UP000659223">
    <property type="component" value="Unassembled WGS sequence"/>
</dbReference>
<name>A0ABQ2YKS6_9ACTN</name>
<protein>
    <submittedName>
        <fullName evidence="7">TetR family transcriptional regulator</fullName>
    </submittedName>
</protein>
<dbReference type="Pfam" id="PF16859">
    <property type="entry name" value="TetR_C_11"/>
    <property type="match status" value="1"/>
</dbReference>
<dbReference type="PANTHER" id="PTHR30055:SF148">
    <property type="entry name" value="TETR-FAMILY TRANSCRIPTIONAL REGULATOR"/>
    <property type="match status" value="1"/>
</dbReference>
<dbReference type="Gene3D" id="1.10.10.60">
    <property type="entry name" value="Homeodomain-like"/>
    <property type="match status" value="1"/>
</dbReference>
<dbReference type="InterPro" id="IPR001647">
    <property type="entry name" value="HTH_TetR"/>
</dbReference>
<feature type="domain" description="HTH tetR-type" evidence="6">
    <location>
        <begin position="37"/>
        <end position="97"/>
    </location>
</feature>
<evidence type="ECO:0000259" key="6">
    <source>
        <dbReference type="PROSITE" id="PS50977"/>
    </source>
</evidence>
<evidence type="ECO:0000256" key="3">
    <source>
        <dbReference type="ARBA" id="ARBA00023163"/>
    </source>
</evidence>
<dbReference type="Pfam" id="PF00440">
    <property type="entry name" value="TetR_N"/>
    <property type="match status" value="1"/>
</dbReference>
<reference evidence="8" key="1">
    <citation type="journal article" date="2019" name="Int. J. Syst. Evol. Microbiol.">
        <title>The Global Catalogue of Microorganisms (GCM) 10K type strain sequencing project: providing services to taxonomists for standard genome sequencing and annotation.</title>
        <authorList>
            <consortium name="The Broad Institute Genomics Platform"/>
            <consortium name="The Broad Institute Genome Sequencing Center for Infectious Disease"/>
            <person name="Wu L."/>
            <person name="Ma J."/>
        </authorList>
    </citation>
    <scope>NUCLEOTIDE SEQUENCE [LARGE SCALE GENOMIC DNA]</scope>
    <source>
        <strain evidence="8">JCM 4586</strain>
    </source>
</reference>
<dbReference type="InterPro" id="IPR036271">
    <property type="entry name" value="Tet_transcr_reg_TetR-rel_C_sf"/>
</dbReference>
<evidence type="ECO:0000256" key="2">
    <source>
        <dbReference type="ARBA" id="ARBA00023125"/>
    </source>
</evidence>
<evidence type="ECO:0000256" key="4">
    <source>
        <dbReference type="PROSITE-ProRule" id="PRU00335"/>
    </source>
</evidence>
<evidence type="ECO:0000313" key="7">
    <source>
        <dbReference type="EMBL" id="GGX87608.1"/>
    </source>
</evidence>
<keyword evidence="8" id="KW-1185">Reference proteome</keyword>
<gene>
    <name evidence="7" type="ORF">GCM10010324_36590</name>
</gene>
<organism evidence="7 8">
    <name type="scientific">Streptomyces hiroshimensis</name>
    <dbReference type="NCBI Taxonomy" id="66424"/>
    <lineage>
        <taxon>Bacteria</taxon>
        <taxon>Bacillati</taxon>
        <taxon>Actinomycetota</taxon>
        <taxon>Actinomycetes</taxon>
        <taxon>Kitasatosporales</taxon>
        <taxon>Streptomycetaceae</taxon>
        <taxon>Streptomyces</taxon>
    </lineage>
</organism>
<dbReference type="InterPro" id="IPR011075">
    <property type="entry name" value="TetR_C"/>
</dbReference>
<feature type="DNA-binding region" description="H-T-H motif" evidence="4">
    <location>
        <begin position="60"/>
        <end position="79"/>
    </location>
</feature>
<dbReference type="EMBL" id="BMUT01000007">
    <property type="protein sequence ID" value="GGX87608.1"/>
    <property type="molecule type" value="Genomic_DNA"/>
</dbReference>
<accession>A0ABQ2YKS6</accession>
<evidence type="ECO:0000256" key="5">
    <source>
        <dbReference type="SAM" id="MobiDB-lite"/>
    </source>
</evidence>
<dbReference type="InterPro" id="IPR009057">
    <property type="entry name" value="Homeodomain-like_sf"/>
</dbReference>
<feature type="region of interest" description="Disordered" evidence="5">
    <location>
        <begin position="1"/>
        <end position="37"/>
    </location>
</feature>
<keyword evidence="1" id="KW-0805">Transcription regulation</keyword>
<sequence>MQLTYTGRMVNTPNGAVAEARESRGGGPQRTGRPRDGRIDAAVPAAVMEILNESGYGNLTLEAVAARAGTSKPALRRRWQSRQHLVVDALVTTVGATPTPDTGCTHCDLIAGIGTLSQAFGTTIGRRVLPALVADLADHPELESLFLERFFHTRRASTAEALRRGIRRGDLRPDADIDLLLDMLASTTYYRVLFGHLPVTATLAEDVVEVVLKGVATESWRGRHRHGVFDGF</sequence>
<dbReference type="PANTHER" id="PTHR30055">
    <property type="entry name" value="HTH-TYPE TRANSCRIPTIONAL REGULATOR RUTR"/>
    <property type="match status" value="1"/>
</dbReference>
<dbReference type="SUPFAM" id="SSF48498">
    <property type="entry name" value="Tetracyclin repressor-like, C-terminal domain"/>
    <property type="match status" value="1"/>
</dbReference>
<proteinExistence type="predicted"/>